<dbReference type="Pfam" id="PF02875">
    <property type="entry name" value="Mur_ligase_C"/>
    <property type="match status" value="1"/>
</dbReference>
<dbReference type="Gene3D" id="3.40.1390.10">
    <property type="entry name" value="MurE/MurF, N-terminal domain"/>
    <property type="match status" value="1"/>
</dbReference>
<dbReference type="NCBIfam" id="TIGR01143">
    <property type="entry name" value="murF"/>
    <property type="match status" value="1"/>
</dbReference>
<comment type="subcellular location">
    <subcellularLocation>
        <location evidence="10">Cytoplasm</location>
    </subcellularLocation>
</comment>
<comment type="catalytic activity">
    <reaction evidence="10">
        <text>D-alanyl-D-alanine + UDP-N-acetyl-alpha-D-muramoyl-L-alanyl-gamma-D-glutamyl-meso-2,6-diaminopimelate + ATP = UDP-N-acetyl-alpha-D-muramoyl-L-alanyl-gamma-D-glutamyl-meso-2,6-diaminopimeloyl-D-alanyl-D-alanine + ADP + phosphate + H(+)</text>
        <dbReference type="Rhea" id="RHEA:28374"/>
        <dbReference type="ChEBI" id="CHEBI:15378"/>
        <dbReference type="ChEBI" id="CHEBI:30616"/>
        <dbReference type="ChEBI" id="CHEBI:43474"/>
        <dbReference type="ChEBI" id="CHEBI:57822"/>
        <dbReference type="ChEBI" id="CHEBI:61386"/>
        <dbReference type="ChEBI" id="CHEBI:83905"/>
        <dbReference type="ChEBI" id="CHEBI:456216"/>
        <dbReference type="EC" id="6.3.2.10"/>
    </reaction>
</comment>
<dbReference type="Gene3D" id="3.40.1190.10">
    <property type="entry name" value="Mur-like, catalytic domain"/>
    <property type="match status" value="1"/>
</dbReference>
<dbReference type="InterPro" id="IPR036565">
    <property type="entry name" value="Mur-like_cat_sf"/>
</dbReference>
<keyword evidence="15" id="KW-1185">Reference proteome</keyword>
<dbReference type="PANTHER" id="PTHR43024">
    <property type="entry name" value="UDP-N-ACETYLMURAMOYL-TRIPEPTIDE--D-ALANYL-D-ALANINE LIGASE"/>
    <property type="match status" value="1"/>
</dbReference>
<evidence type="ECO:0000256" key="5">
    <source>
        <dbReference type="ARBA" id="ARBA00022840"/>
    </source>
</evidence>
<feature type="domain" description="Mur ligase central" evidence="13">
    <location>
        <begin position="103"/>
        <end position="285"/>
    </location>
</feature>
<dbReference type="GO" id="GO:0071555">
    <property type="term" value="P:cell wall organization"/>
    <property type="evidence" value="ECO:0007669"/>
    <property type="project" value="UniProtKB-KW"/>
</dbReference>
<dbReference type="InterPro" id="IPR004101">
    <property type="entry name" value="Mur_ligase_C"/>
</dbReference>
<evidence type="ECO:0000256" key="6">
    <source>
        <dbReference type="ARBA" id="ARBA00022960"/>
    </source>
</evidence>
<dbReference type="eggNOG" id="COG0770">
    <property type="taxonomic scope" value="Bacteria"/>
</dbReference>
<dbReference type="GO" id="GO:0005737">
    <property type="term" value="C:cytoplasm"/>
    <property type="evidence" value="ECO:0007669"/>
    <property type="project" value="UniProtKB-SubCell"/>
</dbReference>
<dbReference type="SUPFAM" id="SSF53244">
    <property type="entry name" value="MurD-like peptide ligases, peptide-binding domain"/>
    <property type="match status" value="1"/>
</dbReference>
<evidence type="ECO:0000256" key="9">
    <source>
        <dbReference type="ARBA" id="ARBA00023316"/>
    </source>
</evidence>
<evidence type="ECO:0000256" key="2">
    <source>
        <dbReference type="ARBA" id="ARBA00022598"/>
    </source>
</evidence>
<evidence type="ECO:0000313" key="15">
    <source>
        <dbReference type="Proteomes" id="UP000007519"/>
    </source>
</evidence>
<keyword evidence="4" id="KW-0547">Nucleotide-binding</keyword>
<keyword evidence="6 10" id="KW-0133">Cell shape</keyword>
<sequence length="437" mass="48621">MQLAQIYTTFLSAKGLCIDSRQVQPGDLFFALGQKDENGQHKGNDFAEMALQKGALAAIINAPQLKAKYAEDERYILVEDVEVCLQQLAQYHRKQIDIPVIAVVGSNGKTTCRQLLYLLLSQNYDCWATPGNFNNHLGLPLSVLQIKNEHELAILEIGANHLGETAALCEIAAPTHGLITNHGKDHLGEYGSLENIQKANHELYDYLAKTNGQAFVYGQDPVMMKAAKQLKNPIFYGRSKDYTQAKVLQAPDLKLEIQLGKRKLSVKMNLFGEFWAPTVLAAATIADYFALPAAVIKQALQSYSPQSLRSERRNWNNQAVLLDCYNANPSSMQVFLQAALAEKSAPKVFVLGEMLELGNFSQNEHQTLLDQLASEKNIQLLLFGPSFLGLSLPPFAQHFEHLDQLQQALPTSAHAIYVKGSRGNRLEQLFEEVKELN</sequence>
<keyword evidence="5" id="KW-0067">ATP-binding</keyword>
<keyword evidence="7 10" id="KW-0573">Peptidoglycan synthesis</keyword>
<dbReference type="AlphaFoldDB" id="H6LA20"/>
<dbReference type="EC" id="6.3.2.10" evidence="10"/>
<dbReference type="GO" id="GO:0009252">
    <property type="term" value="P:peptidoglycan biosynthetic process"/>
    <property type="evidence" value="ECO:0007669"/>
    <property type="project" value="UniProtKB-UniPathway"/>
</dbReference>
<dbReference type="UniPathway" id="UPA00219"/>
<dbReference type="SUPFAM" id="SSF63418">
    <property type="entry name" value="MurE/MurF N-terminal domain"/>
    <property type="match status" value="1"/>
</dbReference>
<dbReference type="Proteomes" id="UP000007519">
    <property type="component" value="Chromosome"/>
</dbReference>
<dbReference type="RefSeq" id="WP_015693096.1">
    <property type="nucleotide sequence ID" value="NC_016940.1"/>
</dbReference>
<dbReference type="InterPro" id="IPR036615">
    <property type="entry name" value="Mur_ligase_C_dom_sf"/>
</dbReference>
<dbReference type="OrthoDB" id="9801978at2"/>
<proteinExistence type="predicted"/>
<dbReference type="InterPro" id="IPR000713">
    <property type="entry name" value="Mur_ligase_N"/>
</dbReference>
<protein>
    <recommendedName>
        <fullName evidence="10">UDP-N-acetylmuramoyl-tripeptide--D-alanyl-D-alanine ligase</fullName>
        <ecNumber evidence="10">6.3.2.10</ecNumber>
    </recommendedName>
</protein>
<keyword evidence="8 10" id="KW-0131">Cell cycle</keyword>
<dbReference type="InterPro" id="IPR051046">
    <property type="entry name" value="MurCDEF_CellWall_CoF430Synth"/>
</dbReference>
<dbReference type="Pfam" id="PF01225">
    <property type="entry name" value="Mur_ligase"/>
    <property type="match status" value="1"/>
</dbReference>
<evidence type="ECO:0000313" key="14">
    <source>
        <dbReference type="EMBL" id="AFC25488.1"/>
    </source>
</evidence>
<name>H6LA20_SAPGL</name>
<dbReference type="HOGENOM" id="CLU_031507_4_0_10"/>
<evidence type="ECO:0000259" key="11">
    <source>
        <dbReference type="Pfam" id="PF01225"/>
    </source>
</evidence>
<dbReference type="GO" id="GO:0008360">
    <property type="term" value="P:regulation of cell shape"/>
    <property type="evidence" value="ECO:0007669"/>
    <property type="project" value="UniProtKB-KW"/>
</dbReference>
<dbReference type="Gene3D" id="3.90.190.20">
    <property type="entry name" value="Mur ligase, C-terminal domain"/>
    <property type="match status" value="1"/>
</dbReference>
<comment type="pathway">
    <text evidence="10">Cell wall biogenesis; peptidoglycan biosynthesis.</text>
</comment>
<keyword evidence="9 10" id="KW-0961">Cell wall biogenesis/degradation</keyword>
<dbReference type="SUPFAM" id="SSF53623">
    <property type="entry name" value="MurD-like peptide ligases, catalytic domain"/>
    <property type="match status" value="1"/>
</dbReference>
<dbReference type="GO" id="GO:0008766">
    <property type="term" value="F:UDP-N-acetylmuramoylalanyl-D-glutamyl-2,6-diaminopimelate-D-alanyl-D-alanine ligase activity"/>
    <property type="evidence" value="ECO:0007669"/>
    <property type="project" value="RHEA"/>
</dbReference>
<evidence type="ECO:0000259" key="12">
    <source>
        <dbReference type="Pfam" id="PF02875"/>
    </source>
</evidence>
<dbReference type="EMBL" id="CP002831">
    <property type="protein sequence ID" value="AFC25488.1"/>
    <property type="molecule type" value="Genomic_DNA"/>
</dbReference>
<dbReference type="GO" id="GO:0047480">
    <property type="term" value="F:UDP-N-acetylmuramoyl-tripeptide-D-alanyl-D-alanine ligase activity"/>
    <property type="evidence" value="ECO:0007669"/>
    <property type="project" value="UniProtKB-EC"/>
</dbReference>
<dbReference type="KEGG" id="sgn:SGRA_2760"/>
<feature type="domain" description="Mur ligase C-terminal" evidence="12">
    <location>
        <begin position="309"/>
        <end position="386"/>
    </location>
</feature>
<gene>
    <name evidence="14" type="primary">murF</name>
    <name evidence="14" type="ordered locus">SGRA_2760</name>
</gene>
<dbReference type="Pfam" id="PF08245">
    <property type="entry name" value="Mur_ligase_M"/>
    <property type="match status" value="1"/>
</dbReference>
<feature type="domain" description="Mur ligase N-terminal catalytic" evidence="11">
    <location>
        <begin position="14"/>
        <end position="92"/>
    </location>
</feature>
<evidence type="ECO:0000259" key="13">
    <source>
        <dbReference type="Pfam" id="PF08245"/>
    </source>
</evidence>
<comment type="function">
    <text evidence="10">Involved in cell wall formation. Catalyzes the final step in the synthesis of UDP-N-acetylmuramoyl-pentapeptide, the precursor of murein.</text>
</comment>
<evidence type="ECO:0000256" key="10">
    <source>
        <dbReference type="RuleBase" id="RU004136"/>
    </source>
</evidence>
<accession>H6LA20</accession>
<dbReference type="PANTHER" id="PTHR43024:SF1">
    <property type="entry name" value="UDP-N-ACETYLMURAMOYL-TRIPEPTIDE--D-ALANYL-D-ALANINE LIGASE"/>
    <property type="match status" value="1"/>
</dbReference>
<keyword evidence="1" id="KW-0963">Cytoplasm</keyword>
<evidence type="ECO:0000256" key="1">
    <source>
        <dbReference type="ARBA" id="ARBA00022490"/>
    </source>
</evidence>
<evidence type="ECO:0000256" key="3">
    <source>
        <dbReference type="ARBA" id="ARBA00022618"/>
    </source>
</evidence>
<dbReference type="GO" id="GO:0051301">
    <property type="term" value="P:cell division"/>
    <property type="evidence" value="ECO:0007669"/>
    <property type="project" value="UniProtKB-KW"/>
</dbReference>
<dbReference type="InterPro" id="IPR035911">
    <property type="entry name" value="MurE/MurF_N"/>
</dbReference>
<keyword evidence="3 10" id="KW-0132">Cell division</keyword>
<dbReference type="STRING" id="984262.SGRA_2760"/>
<evidence type="ECO:0000256" key="4">
    <source>
        <dbReference type="ARBA" id="ARBA00022741"/>
    </source>
</evidence>
<reference evidence="14 15" key="1">
    <citation type="journal article" date="2012" name="Stand. Genomic Sci.">
        <title>Complete genome sequencing and analysis of Saprospira grandis str. Lewin, a predatory marine bacterium.</title>
        <authorList>
            <person name="Saw J.H."/>
            <person name="Yuryev A."/>
            <person name="Kanbe M."/>
            <person name="Hou S."/>
            <person name="Young A.G."/>
            <person name="Aizawa S."/>
            <person name="Alam M."/>
        </authorList>
    </citation>
    <scope>NUCLEOTIDE SEQUENCE [LARGE SCALE GENOMIC DNA]</scope>
    <source>
        <strain evidence="14 15">Lewin</strain>
    </source>
</reference>
<keyword evidence="2 14" id="KW-0436">Ligase</keyword>
<dbReference type="InterPro" id="IPR013221">
    <property type="entry name" value="Mur_ligase_cen"/>
</dbReference>
<dbReference type="GO" id="GO:0005524">
    <property type="term" value="F:ATP binding"/>
    <property type="evidence" value="ECO:0007669"/>
    <property type="project" value="UniProtKB-KW"/>
</dbReference>
<evidence type="ECO:0000256" key="7">
    <source>
        <dbReference type="ARBA" id="ARBA00022984"/>
    </source>
</evidence>
<evidence type="ECO:0000256" key="8">
    <source>
        <dbReference type="ARBA" id="ARBA00023306"/>
    </source>
</evidence>
<organism evidence="14 15">
    <name type="scientific">Saprospira grandis (strain Lewin)</name>
    <dbReference type="NCBI Taxonomy" id="984262"/>
    <lineage>
        <taxon>Bacteria</taxon>
        <taxon>Pseudomonadati</taxon>
        <taxon>Bacteroidota</taxon>
        <taxon>Saprospiria</taxon>
        <taxon>Saprospirales</taxon>
        <taxon>Saprospiraceae</taxon>
        <taxon>Saprospira</taxon>
    </lineage>
</organism>
<dbReference type="InterPro" id="IPR005863">
    <property type="entry name" value="UDP-N-AcMur_synth"/>
</dbReference>